<dbReference type="InterPro" id="IPR023296">
    <property type="entry name" value="Glyco_hydro_beta-prop_sf"/>
</dbReference>
<dbReference type="Pfam" id="PF13385">
    <property type="entry name" value="Laminin_G_3"/>
    <property type="match status" value="2"/>
</dbReference>
<keyword evidence="6" id="KW-0326">Glycosidase</keyword>
<dbReference type="InterPro" id="IPR032291">
    <property type="entry name" value="Abn2_C"/>
</dbReference>
<gene>
    <name evidence="11" type="ORF">FBQ74_10170</name>
</gene>
<dbReference type="CDD" id="cd18832">
    <property type="entry name" value="GH43_GsAbnA-like"/>
    <property type="match status" value="1"/>
</dbReference>
<feature type="active site" description="Proton acceptor" evidence="7">
    <location>
        <position position="154"/>
    </location>
</feature>
<evidence type="ECO:0000259" key="10">
    <source>
        <dbReference type="SMART" id="SM00560"/>
    </source>
</evidence>
<keyword evidence="5" id="KW-1015">Disulfide bond</keyword>
<organism evidence="11 12">
    <name type="scientific">Salinimonas iocasae</name>
    <dbReference type="NCBI Taxonomy" id="2572577"/>
    <lineage>
        <taxon>Bacteria</taxon>
        <taxon>Pseudomonadati</taxon>
        <taxon>Pseudomonadota</taxon>
        <taxon>Gammaproteobacteria</taxon>
        <taxon>Alteromonadales</taxon>
        <taxon>Alteromonadaceae</taxon>
        <taxon>Alteromonas/Salinimonas group</taxon>
        <taxon>Salinimonas</taxon>
    </lineage>
</organism>
<dbReference type="Gene3D" id="2.60.40.1080">
    <property type="match status" value="1"/>
</dbReference>
<dbReference type="Proteomes" id="UP000304912">
    <property type="component" value="Chromosome"/>
</dbReference>
<dbReference type="Gene3D" id="2.40.128.10">
    <property type="match status" value="1"/>
</dbReference>
<evidence type="ECO:0000256" key="6">
    <source>
        <dbReference type="ARBA" id="ARBA00023295"/>
    </source>
</evidence>
<feature type="site" description="Important for catalytic activity, responsible for pKa modulation of the active site Glu and correct orientation of both the proton donor and substrate" evidence="8">
    <location>
        <position position="298"/>
    </location>
</feature>
<evidence type="ECO:0000256" key="4">
    <source>
        <dbReference type="ARBA" id="ARBA00022801"/>
    </source>
</evidence>
<evidence type="ECO:0000256" key="9">
    <source>
        <dbReference type="SAM" id="SignalP"/>
    </source>
</evidence>
<dbReference type="KEGG" id="salk:FBQ74_10170"/>
<feature type="chain" id="PRO_5022723336" evidence="9">
    <location>
        <begin position="37"/>
        <end position="1197"/>
    </location>
</feature>
<dbReference type="InterPro" id="IPR050727">
    <property type="entry name" value="GH43_arabinanases"/>
</dbReference>
<accession>A0A5B7YE39</accession>
<dbReference type="GO" id="GO:0005975">
    <property type="term" value="P:carbohydrate metabolic process"/>
    <property type="evidence" value="ECO:0007669"/>
    <property type="project" value="InterPro"/>
</dbReference>
<feature type="signal peptide" evidence="9">
    <location>
        <begin position="1"/>
        <end position="36"/>
    </location>
</feature>
<keyword evidence="4 11" id="KW-0378">Hydrolase</keyword>
<reference evidence="11 12" key="1">
    <citation type="submission" date="2019-04" db="EMBL/GenBank/DDBJ databases">
        <title>Salinimonas iocasae sp. nov., a halophilic bacterium isolated from the outer tube casing of tubeworms in Okinawa Trough.</title>
        <authorList>
            <person name="Zhang H."/>
            <person name="Wang H."/>
            <person name="Li C."/>
        </authorList>
    </citation>
    <scope>NUCLEOTIDE SEQUENCE [LARGE SCALE GENOMIC DNA]</scope>
    <source>
        <strain evidence="11 12">KX18D6</strain>
    </source>
</reference>
<dbReference type="Pfam" id="PF16369">
    <property type="entry name" value="GH43_C"/>
    <property type="match status" value="1"/>
</dbReference>
<name>A0A5B7YE39_9ALTE</name>
<keyword evidence="3 9" id="KW-0732">Signal</keyword>
<dbReference type="PANTHER" id="PTHR43301:SF3">
    <property type="entry name" value="ARABINAN ENDO-1,5-ALPHA-L-ARABINOSIDASE A-RELATED"/>
    <property type="match status" value="1"/>
</dbReference>
<dbReference type="InterPro" id="IPR046780">
    <property type="entry name" value="aBig_2"/>
</dbReference>
<dbReference type="Pfam" id="PF04616">
    <property type="entry name" value="Glyco_hydro_43"/>
    <property type="match status" value="1"/>
</dbReference>
<dbReference type="PANTHER" id="PTHR43301">
    <property type="entry name" value="ARABINAN ENDO-1,5-ALPHA-L-ARABINOSIDASE"/>
    <property type="match status" value="1"/>
</dbReference>
<evidence type="ECO:0000256" key="3">
    <source>
        <dbReference type="ARBA" id="ARBA00022729"/>
    </source>
</evidence>
<feature type="domain" description="LamG-like jellyroll fold" evidence="10">
    <location>
        <begin position="754"/>
        <end position="884"/>
    </location>
</feature>
<evidence type="ECO:0000256" key="7">
    <source>
        <dbReference type="PIRSR" id="PIRSR606710-1"/>
    </source>
</evidence>
<sequence>MNFLSSDALLTHWHKSASIRLSAIAVAGLFSSFASADWQPVEGGAVAQGKPVYVRGSGFYTDNRINLQDSAVSQDTLRLVITNSSHPVENADGMTDSGAPYFDVNSISQAIRVRFAMQRSRLAYNAEVQQFSQQGRPDPTVNGPISFDNASVHDPSVIRLDNGEYYVFGSHLAAAKSEDLMNWYSVAGDGVENSPFFDTYEEEAAEGIAWSGGTVGSWAADVIQLEDGRYYFYYNHCASVDSDLCDASRSYLGVAVSDNIEGPYENKGLFLRSGHIGDENPAINGETYNGNYHPNAIDPDVFYGKNGRLWMVYGSYSGGIFVLEMSPQTGKPLEGQGFGTKIMGGFYSAIEGPYMFYSPESDYYYLFTSFGGYEQNDGYNMRISRSRSPTGPFVDAQGQDMLGASGNWSSIEPYGVKLMGGHVFDVNPGEPGSDNGYMAPGHNSAFYDEETGNHYVIFHTRFPDRGEGHEIRVHEMFINDDDWLVASPHRYVPIDGENIVDRHDLTGTYRFVNHEKDINREAKVSRYLQLNTDGSIGGDFTGSYRLRGDNRLTLWIDEVGTFEGVAAWQFNDNIQQLVPTFTALAVTGESVWGTQIPGMTVEEAVQATADALSVPALASNDIVLPDTGALGATINWRSDNESVVSSDGRVVRPAPGSSDTTVTITATITLNGKTLTRTFTVEVPARQLYNRVAFYQFENDLTDSLEIQPEGRPVTGTPDNLQGDVSYTAGQHDQGLWLQNGNGVRLPDGLIDNNAYTVSMWLNPSQLSQFTPAFFGASAVDNWISLVPWSWDGNTMLWRGSVAWYDASAGFRIPVDTWSHVAFSVDNGAIRLYIDGEQVYSGTGFNDVFSGTDGVFTLGVNYWDTPYQGLIDELAVYDDALTQTEIVALDIEKQSGSQLLEQAANALDLGYINAIKSDLMLPATGLFASSISWTSSNPEVISAQGKVTRPGETESDATVVLTATISLEGKEVTREFAVTVRSLGPVQPVAEFNFNALTLEDATGNFAAGIPTGAQLNTEGGAPAFTGGIDSMGLMLDGQSGVKLPDNIIQGDRYSVALWLNPTELTMFTSALFGYASADSWVSLVPRGHDGVSQNTMIWSGTQWYDAGLAEQIPVNTWSHIVYVVEQGEITVYLNGAQAYKGTGFPDVFSNQETTGLSIGVNFWDTPYNGIVDELKIYDDAISAQDVQALYSSSQAN</sequence>
<evidence type="ECO:0000313" key="11">
    <source>
        <dbReference type="EMBL" id="QCZ93828.1"/>
    </source>
</evidence>
<dbReference type="GO" id="GO:0004553">
    <property type="term" value="F:hydrolase activity, hydrolyzing O-glycosyl compounds"/>
    <property type="evidence" value="ECO:0007669"/>
    <property type="project" value="InterPro"/>
</dbReference>
<evidence type="ECO:0000313" key="12">
    <source>
        <dbReference type="Proteomes" id="UP000304912"/>
    </source>
</evidence>
<dbReference type="SUPFAM" id="SSF75005">
    <property type="entry name" value="Arabinanase/levansucrase/invertase"/>
    <property type="match status" value="1"/>
</dbReference>
<dbReference type="SMART" id="SM00560">
    <property type="entry name" value="LamGL"/>
    <property type="match status" value="1"/>
</dbReference>
<keyword evidence="12" id="KW-1185">Reference proteome</keyword>
<dbReference type="Gene3D" id="2.115.10.20">
    <property type="entry name" value="Glycosyl hydrolase domain, family 43"/>
    <property type="match status" value="1"/>
</dbReference>
<evidence type="ECO:0000256" key="8">
    <source>
        <dbReference type="PIRSR" id="PIRSR606710-2"/>
    </source>
</evidence>
<dbReference type="Pfam" id="PF20578">
    <property type="entry name" value="aBig_2"/>
    <property type="match status" value="2"/>
</dbReference>
<comment type="similarity">
    <text evidence="2">Belongs to the glycosyl hydrolase 43 family.</text>
</comment>
<comment type="pathway">
    <text evidence="1">Glycan metabolism; L-arabinan degradation.</text>
</comment>
<feature type="active site" description="Proton donor" evidence="7">
    <location>
        <position position="351"/>
    </location>
</feature>
<protein>
    <submittedName>
        <fullName evidence="11">Glycoside hydrolase</fullName>
    </submittedName>
</protein>
<dbReference type="InterPro" id="IPR006558">
    <property type="entry name" value="LamG-like"/>
</dbReference>
<dbReference type="InterPro" id="IPR006710">
    <property type="entry name" value="Glyco_hydro_43"/>
</dbReference>
<dbReference type="OrthoDB" id="9801455at2"/>
<evidence type="ECO:0000256" key="2">
    <source>
        <dbReference type="ARBA" id="ARBA00009865"/>
    </source>
</evidence>
<dbReference type="AlphaFoldDB" id="A0A5B7YE39"/>
<evidence type="ECO:0000256" key="5">
    <source>
        <dbReference type="ARBA" id="ARBA00023157"/>
    </source>
</evidence>
<dbReference type="InterPro" id="IPR013320">
    <property type="entry name" value="ConA-like_dom_sf"/>
</dbReference>
<dbReference type="Gene3D" id="2.60.120.200">
    <property type="match status" value="2"/>
</dbReference>
<proteinExistence type="inferred from homology"/>
<evidence type="ECO:0000256" key="1">
    <source>
        <dbReference type="ARBA" id="ARBA00004834"/>
    </source>
</evidence>
<dbReference type="EMBL" id="CP039852">
    <property type="protein sequence ID" value="QCZ93828.1"/>
    <property type="molecule type" value="Genomic_DNA"/>
</dbReference>
<dbReference type="SUPFAM" id="SSF49899">
    <property type="entry name" value="Concanavalin A-like lectins/glucanases"/>
    <property type="match status" value="2"/>
</dbReference>